<reference evidence="2" key="1">
    <citation type="submission" date="2021-02" db="EMBL/GenBank/DDBJ databases">
        <authorList>
            <person name="Dougan E. K."/>
            <person name="Rhodes N."/>
            <person name="Thang M."/>
            <person name="Chan C."/>
        </authorList>
    </citation>
    <scope>NUCLEOTIDE SEQUENCE</scope>
</reference>
<name>A0A812WSG9_SYMPI</name>
<evidence type="ECO:0000313" key="3">
    <source>
        <dbReference type="Proteomes" id="UP000649617"/>
    </source>
</evidence>
<accession>A0A812WSG9</accession>
<dbReference type="Proteomes" id="UP000649617">
    <property type="component" value="Unassembled WGS sequence"/>
</dbReference>
<dbReference type="AlphaFoldDB" id="A0A812WSG9"/>
<dbReference type="EMBL" id="CAJNIZ010044227">
    <property type="protein sequence ID" value="CAE7682433.1"/>
    <property type="molecule type" value="Genomic_DNA"/>
</dbReference>
<evidence type="ECO:0008006" key="4">
    <source>
        <dbReference type="Google" id="ProtNLM"/>
    </source>
</evidence>
<feature type="compositionally biased region" description="Acidic residues" evidence="1">
    <location>
        <begin position="60"/>
        <end position="70"/>
    </location>
</feature>
<dbReference type="OrthoDB" id="413194at2759"/>
<protein>
    <recommendedName>
        <fullName evidence="4">C3H1-type domain-containing protein</fullName>
    </recommendedName>
</protein>
<gene>
    <name evidence="2" type="ORF">SPIL2461_LOCUS19025</name>
</gene>
<keyword evidence="3" id="KW-1185">Reference proteome</keyword>
<feature type="non-terminal residue" evidence="2">
    <location>
        <position position="215"/>
    </location>
</feature>
<evidence type="ECO:0000313" key="2">
    <source>
        <dbReference type="EMBL" id="CAE7682433.1"/>
    </source>
</evidence>
<evidence type="ECO:0000256" key="1">
    <source>
        <dbReference type="SAM" id="MobiDB-lite"/>
    </source>
</evidence>
<proteinExistence type="predicted"/>
<feature type="region of interest" description="Disordered" evidence="1">
    <location>
        <begin position="60"/>
        <end position="79"/>
    </location>
</feature>
<sequence length="215" mass="23594">AGQSLESMELLGGEPVKVEAYTSEAKAAGSPTLSPTTPVNLELPVKLRLDHCSLQMAQYDEDDEDEELEEPRESSTPADTLLEPAQDWIFNVAQGAEWFPDVWNSPMTDTWDPWFSPKLDSPYADEQLEAALAATPPDYVSLGSALHGTGACRPCAWYWKPGSCQNKESCSYCHLCPEGELKARKKAKVAMMRMGVITPKAKEQTGEVLNLSSLV</sequence>
<comment type="caution">
    <text evidence="2">The sequence shown here is derived from an EMBL/GenBank/DDBJ whole genome shotgun (WGS) entry which is preliminary data.</text>
</comment>
<organism evidence="2 3">
    <name type="scientific">Symbiodinium pilosum</name>
    <name type="common">Dinoflagellate</name>
    <dbReference type="NCBI Taxonomy" id="2952"/>
    <lineage>
        <taxon>Eukaryota</taxon>
        <taxon>Sar</taxon>
        <taxon>Alveolata</taxon>
        <taxon>Dinophyceae</taxon>
        <taxon>Suessiales</taxon>
        <taxon>Symbiodiniaceae</taxon>
        <taxon>Symbiodinium</taxon>
    </lineage>
</organism>